<gene>
    <name evidence="1" type="ORF">GGP41_004329</name>
</gene>
<sequence>MAWTIDVFFEAICFYFGVLRAEEEEHGLALSAPFDGCGNGHTRSLSGPVNCIPTSREYETRYGKQNDCTGRRTTVASVGCKASRD</sequence>
<name>A0A8H6DXH7_COCSA</name>
<reference evidence="1" key="1">
    <citation type="submission" date="2019-11" db="EMBL/GenBank/DDBJ databases">
        <title>Bipolaris sorokiniana Genome sequencing.</title>
        <authorList>
            <person name="Wang H."/>
        </authorList>
    </citation>
    <scope>NUCLEOTIDE SEQUENCE</scope>
</reference>
<accession>A0A8H6DXH7</accession>
<comment type="caution">
    <text evidence="1">The sequence shown here is derived from an EMBL/GenBank/DDBJ whole genome shotgun (WGS) entry which is preliminary data.</text>
</comment>
<dbReference type="EMBL" id="WNKQ01000005">
    <property type="protein sequence ID" value="KAF5851534.1"/>
    <property type="molecule type" value="Genomic_DNA"/>
</dbReference>
<dbReference type="AlphaFoldDB" id="A0A8H6DXH7"/>
<proteinExistence type="predicted"/>
<protein>
    <submittedName>
        <fullName evidence="1">Uncharacterized protein</fullName>
    </submittedName>
</protein>
<organism evidence="1 2">
    <name type="scientific">Cochliobolus sativus</name>
    <name type="common">Common root rot and spot blotch fungus</name>
    <name type="synonym">Bipolaris sorokiniana</name>
    <dbReference type="NCBI Taxonomy" id="45130"/>
    <lineage>
        <taxon>Eukaryota</taxon>
        <taxon>Fungi</taxon>
        <taxon>Dikarya</taxon>
        <taxon>Ascomycota</taxon>
        <taxon>Pezizomycotina</taxon>
        <taxon>Dothideomycetes</taxon>
        <taxon>Pleosporomycetidae</taxon>
        <taxon>Pleosporales</taxon>
        <taxon>Pleosporineae</taxon>
        <taxon>Pleosporaceae</taxon>
        <taxon>Bipolaris</taxon>
    </lineage>
</organism>
<evidence type="ECO:0000313" key="2">
    <source>
        <dbReference type="Proteomes" id="UP000624244"/>
    </source>
</evidence>
<evidence type="ECO:0000313" key="1">
    <source>
        <dbReference type="EMBL" id="KAF5851534.1"/>
    </source>
</evidence>
<dbReference type="Proteomes" id="UP000624244">
    <property type="component" value="Unassembled WGS sequence"/>
</dbReference>